<name>A0A271J448_9BACT</name>
<dbReference type="EMBL" id="MQWD01000001">
    <property type="protein sequence ID" value="PAP78130.1"/>
    <property type="molecule type" value="Genomic_DNA"/>
</dbReference>
<dbReference type="Proteomes" id="UP000216339">
    <property type="component" value="Unassembled WGS sequence"/>
</dbReference>
<evidence type="ECO:0000256" key="1">
    <source>
        <dbReference type="SAM" id="MobiDB-lite"/>
    </source>
</evidence>
<reference evidence="2 3" key="1">
    <citation type="submission" date="2016-11" db="EMBL/GenBank/DDBJ databases">
        <title>Study of marine rhodopsin-containing bacteria.</title>
        <authorList>
            <person name="Yoshizawa S."/>
            <person name="Kumagai Y."/>
            <person name="Kogure K."/>
        </authorList>
    </citation>
    <scope>NUCLEOTIDE SEQUENCE [LARGE SCALE GENOMIC DNA]</scope>
    <source>
        <strain evidence="2 3">SAORIC-28</strain>
    </source>
</reference>
<evidence type="ECO:0000313" key="2">
    <source>
        <dbReference type="EMBL" id="PAP78130.1"/>
    </source>
</evidence>
<organism evidence="2 3">
    <name type="scientific">Rubrivirga marina</name>
    <dbReference type="NCBI Taxonomy" id="1196024"/>
    <lineage>
        <taxon>Bacteria</taxon>
        <taxon>Pseudomonadati</taxon>
        <taxon>Rhodothermota</taxon>
        <taxon>Rhodothermia</taxon>
        <taxon>Rhodothermales</taxon>
        <taxon>Rubricoccaceae</taxon>
        <taxon>Rubrivirga</taxon>
    </lineage>
</organism>
<dbReference type="AlphaFoldDB" id="A0A271J448"/>
<accession>A0A271J448</accession>
<keyword evidence="3" id="KW-1185">Reference proteome</keyword>
<protein>
    <submittedName>
        <fullName evidence="2">Uncharacterized protein</fullName>
    </submittedName>
</protein>
<comment type="caution">
    <text evidence="2">The sequence shown here is derived from an EMBL/GenBank/DDBJ whole genome shotgun (WGS) entry which is preliminary data.</text>
</comment>
<gene>
    <name evidence="2" type="ORF">BSZ37_17660</name>
</gene>
<dbReference type="RefSeq" id="WP_095511806.1">
    <property type="nucleotide sequence ID" value="NZ_MQWD01000001.1"/>
</dbReference>
<evidence type="ECO:0000313" key="3">
    <source>
        <dbReference type="Proteomes" id="UP000216339"/>
    </source>
</evidence>
<sequence>MLLLLVVAHRGRGERVGDRARPNVGQAEPVARFEEEREVARDAVLEPEADRDREGRRVDARRVVGGEERADPREHVRRELASARTREVEEEVGLGEDRGLREVRVRVREVLRAEVDEPAHEPAVDLVGQRERELGRHAEVRVDGVALEGGVADEPVGAVVDEGADAETEADARGAVFVVVVVRVVEPVVDGLGRRGGRDESRQRREEE</sequence>
<proteinExistence type="predicted"/>
<feature type="region of interest" description="Disordered" evidence="1">
    <location>
        <begin position="36"/>
        <end position="57"/>
    </location>
</feature>